<reference evidence="1 2" key="1">
    <citation type="submission" date="2021-02" db="EMBL/GenBank/DDBJ databases">
        <authorList>
            <person name="Park J.-S."/>
        </authorList>
    </citation>
    <scope>NUCLEOTIDE SEQUENCE [LARGE SCALE GENOMIC DNA]</scope>
    <source>
        <strain evidence="1 2">188UL20-2</strain>
    </source>
</reference>
<dbReference type="CDD" id="cd03025">
    <property type="entry name" value="DsbA_FrnE_like"/>
    <property type="match status" value="1"/>
</dbReference>
<dbReference type="SUPFAM" id="SSF52833">
    <property type="entry name" value="Thioredoxin-like"/>
    <property type="match status" value="1"/>
</dbReference>
<keyword evidence="2" id="KW-1185">Reference proteome</keyword>
<dbReference type="EMBL" id="JAFEUM010000003">
    <property type="protein sequence ID" value="MBM7036703.1"/>
    <property type="molecule type" value="Genomic_DNA"/>
</dbReference>
<sequence length="204" mass="23638">MELLYVHDPMCSWCWGYKPTFDRLVKQLPDEVKLVVLMGGLAPDNDQPMPLEMQQNLKNIWVRIEQQLGTQFNYDFWTQCQPVRTTYSACRAVIAAGKQGKYLEMIEAIQHAYYLRAMEPHTQKTHLILAEELDLNVSQFHADLVSDGVDQEFAAQRQYCRQIGANSYPTLLVRDDNMQVHPVAFSYTDEQVTLNDLVRLSHEL</sequence>
<dbReference type="RefSeq" id="WP_205158266.1">
    <property type="nucleotide sequence ID" value="NZ_JAFEUM010000003.1"/>
</dbReference>
<evidence type="ECO:0000313" key="2">
    <source>
        <dbReference type="Proteomes" id="UP000809621"/>
    </source>
</evidence>
<gene>
    <name evidence="1" type="ORF">JQC93_09820</name>
</gene>
<dbReference type="PANTHER" id="PTHR13887:SF54">
    <property type="entry name" value="DSBA FAMILY PROTEIN"/>
    <property type="match status" value="1"/>
</dbReference>
<dbReference type="InterPro" id="IPR036249">
    <property type="entry name" value="Thioredoxin-like_sf"/>
</dbReference>
<evidence type="ECO:0000313" key="1">
    <source>
        <dbReference type="EMBL" id="MBM7036703.1"/>
    </source>
</evidence>
<dbReference type="Pfam" id="PF13743">
    <property type="entry name" value="Thioredoxin_5"/>
    <property type="match status" value="1"/>
</dbReference>
<dbReference type="Proteomes" id="UP000809621">
    <property type="component" value="Unassembled WGS sequence"/>
</dbReference>
<dbReference type="Gene3D" id="3.40.30.10">
    <property type="entry name" value="Glutaredoxin"/>
    <property type="match status" value="1"/>
</dbReference>
<name>A0ABS2HGN3_9VIBR</name>
<comment type="caution">
    <text evidence="1">The sequence shown here is derived from an EMBL/GenBank/DDBJ whole genome shotgun (WGS) entry which is preliminary data.</text>
</comment>
<proteinExistence type="predicted"/>
<dbReference type="PANTHER" id="PTHR13887">
    <property type="entry name" value="GLUTATHIONE S-TRANSFERASE KAPPA"/>
    <property type="match status" value="1"/>
</dbReference>
<protein>
    <submittedName>
        <fullName evidence="1">DsbA family protein</fullName>
    </submittedName>
</protein>
<accession>A0ABS2HGN3</accession>
<organism evidence="1 2">
    <name type="scientific">Vibrio ulleungensis</name>
    <dbReference type="NCBI Taxonomy" id="2807619"/>
    <lineage>
        <taxon>Bacteria</taxon>
        <taxon>Pseudomonadati</taxon>
        <taxon>Pseudomonadota</taxon>
        <taxon>Gammaproteobacteria</taxon>
        <taxon>Vibrionales</taxon>
        <taxon>Vibrionaceae</taxon>
        <taxon>Vibrio</taxon>
    </lineage>
</organism>